<evidence type="ECO:0000313" key="2">
    <source>
        <dbReference type="Proteomes" id="UP001060261"/>
    </source>
</evidence>
<organism evidence="1 2">
    <name type="scientific">Deinococcus rubellus</name>
    <dbReference type="NCBI Taxonomy" id="1889240"/>
    <lineage>
        <taxon>Bacteria</taxon>
        <taxon>Thermotogati</taxon>
        <taxon>Deinococcota</taxon>
        <taxon>Deinococci</taxon>
        <taxon>Deinococcales</taxon>
        <taxon>Deinococcaceae</taxon>
        <taxon>Deinococcus</taxon>
    </lineage>
</organism>
<keyword evidence="2" id="KW-1185">Reference proteome</keyword>
<dbReference type="Proteomes" id="UP001060261">
    <property type="component" value="Chromosome"/>
</dbReference>
<evidence type="ECO:0000313" key="1">
    <source>
        <dbReference type="EMBL" id="UWX63092.1"/>
    </source>
</evidence>
<sequence>MSTSTPPSAGPKMVTRLVVDDHSPMARPREEPGKTVLISARLPGISSAPPMP</sequence>
<proteinExistence type="predicted"/>
<gene>
    <name evidence="1" type="ORF">N0D28_10005</name>
</gene>
<protein>
    <submittedName>
        <fullName evidence="1">Uncharacterized protein</fullName>
    </submittedName>
</protein>
<reference evidence="1" key="1">
    <citation type="submission" date="2022-09" db="EMBL/GenBank/DDBJ databases">
        <title>genome sequence of Deinococcus rubellus.</title>
        <authorList>
            <person name="Srinivasan S."/>
        </authorList>
    </citation>
    <scope>NUCLEOTIDE SEQUENCE</scope>
    <source>
        <strain evidence="1">Ant6</strain>
    </source>
</reference>
<accession>A0ABY5YDF0</accession>
<dbReference type="EMBL" id="CP104213">
    <property type="protein sequence ID" value="UWX63092.1"/>
    <property type="molecule type" value="Genomic_DNA"/>
</dbReference>
<name>A0ABY5YDF0_9DEIO</name>